<evidence type="ECO:0000313" key="3">
    <source>
        <dbReference type="Proteomes" id="UP000646548"/>
    </source>
</evidence>
<accession>A0A834CIB4</accession>
<proteinExistence type="predicted"/>
<evidence type="ECO:0000256" key="1">
    <source>
        <dbReference type="SAM" id="MobiDB-lite"/>
    </source>
</evidence>
<evidence type="ECO:0000313" key="2">
    <source>
        <dbReference type="EMBL" id="KAF6732448.1"/>
    </source>
</evidence>
<dbReference type="EMBL" id="WKFB01000191">
    <property type="protein sequence ID" value="KAF6732448.1"/>
    <property type="molecule type" value="Genomic_DNA"/>
</dbReference>
<dbReference type="AlphaFoldDB" id="A0A834CIB4"/>
<protein>
    <submittedName>
        <fullName evidence="2">Uncharacterized protein</fullName>
    </submittedName>
</protein>
<feature type="region of interest" description="Disordered" evidence="1">
    <location>
        <begin position="136"/>
        <end position="161"/>
    </location>
</feature>
<gene>
    <name evidence="2" type="ORF">FQA47_018500</name>
</gene>
<organism evidence="2 3">
    <name type="scientific">Oryzias melastigma</name>
    <name type="common">Marine medaka</name>
    <dbReference type="NCBI Taxonomy" id="30732"/>
    <lineage>
        <taxon>Eukaryota</taxon>
        <taxon>Metazoa</taxon>
        <taxon>Chordata</taxon>
        <taxon>Craniata</taxon>
        <taxon>Vertebrata</taxon>
        <taxon>Euteleostomi</taxon>
        <taxon>Actinopterygii</taxon>
        <taxon>Neopterygii</taxon>
        <taxon>Teleostei</taxon>
        <taxon>Neoteleostei</taxon>
        <taxon>Acanthomorphata</taxon>
        <taxon>Ovalentaria</taxon>
        <taxon>Atherinomorphae</taxon>
        <taxon>Beloniformes</taxon>
        <taxon>Adrianichthyidae</taxon>
        <taxon>Oryziinae</taxon>
        <taxon>Oryzias</taxon>
    </lineage>
</organism>
<reference evidence="2" key="1">
    <citation type="journal article" name="BMC Genomics">
        <title>Long-read sequencing and de novo genome assembly of marine medaka (Oryzias melastigma).</title>
        <authorList>
            <person name="Liang P."/>
            <person name="Saqib H.S.A."/>
            <person name="Ni X."/>
            <person name="Shen Y."/>
        </authorList>
    </citation>
    <scope>NUCLEOTIDE SEQUENCE</scope>
    <source>
        <strain evidence="2">Bigg-433</strain>
    </source>
</reference>
<comment type="caution">
    <text evidence="2">The sequence shown here is derived from an EMBL/GenBank/DDBJ whole genome shotgun (WGS) entry which is preliminary data.</text>
</comment>
<dbReference type="Proteomes" id="UP000646548">
    <property type="component" value="Unassembled WGS sequence"/>
</dbReference>
<name>A0A834CIB4_ORYME</name>
<sequence length="161" mass="17645">MSQSIILPQKPHRRAAYHSYGVPSLCRAGPALIYVGLPCHTPDLKGSALLYLPGWSGQLPGSTLTPHLFTALSPQRGCLGPDQKQLRLQCFYVELFSPEVRVHALLSHSHMAAFWYADTQTQVSLVQVHPTVFLTHSRSPHNSRGPAGSQHRSQEASTSQG</sequence>